<evidence type="ECO:0000256" key="4">
    <source>
        <dbReference type="ARBA" id="ARBA00023002"/>
    </source>
</evidence>
<sequence length="435" mass="46720">MIPTPQEMSAAAPELGLDVAQVKSLSSQIDVAKFPAVYAACTVAQLVLGQVQVDTVPLNQTVVDGNWSEACVASPSCIVQPRSAKDVALALKIIKLFQVKFAVRSGGHSPNPGWSSIDSRGILIDMSKLNGISVSRNGPSSVVSVVLDGQCVFVIGGCIPDVGVGGLILGGGYFHISPNFGLAANVNNFEVVTADRQFINANAKQNSDLFWALKGGRPNFGIITRFNLNTVLDAFGEWQKNGASDPKSNIALVIGLDAITVGLIYAEPPAPPAIFEHDYRAFSSRIDTELTKKMYSFWVEKALAVRESTGAVQTFVLQHIGPALVQYGAQRGGNPLGIPSIPQQWWTTLIDWQDAADDDIVRSVSIETTKRWASLAADSGCQIPFLYINDASRDQNPLNSYGPANLAKLRKVAAKYDPEQMFQKLQNGGFLLSKA</sequence>
<reference evidence="6" key="1">
    <citation type="journal article" date="2021" name="Nat. Commun.">
        <title>Genetic determinants of endophytism in the Arabidopsis root mycobiome.</title>
        <authorList>
            <person name="Mesny F."/>
            <person name="Miyauchi S."/>
            <person name="Thiergart T."/>
            <person name="Pickel B."/>
            <person name="Atanasova L."/>
            <person name="Karlsson M."/>
            <person name="Huettel B."/>
            <person name="Barry K.W."/>
            <person name="Haridas S."/>
            <person name="Chen C."/>
            <person name="Bauer D."/>
            <person name="Andreopoulos W."/>
            <person name="Pangilinan J."/>
            <person name="LaButti K."/>
            <person name="Riley R."/>
            <person name="Lipzen A."/>
            <person name="Clum A."/>
            <person name="Drula E."/>
            <person name="Henrissat B."/>
            <person name="Kohler A."/>
            <person name="Grigoriev I.V."/>
            <person name="Martin F.M."/>
            <person name="Hacquard S."/>
        </authorList>
    </citation>
    <scope>NUCLEOTIDE SEQUENCE</scope>
    <source>
        <strain evidence="6">MPI-CAGE-CH-0235</strain>
    </source>
</reference>
<feature type="domain" description="FAD-binding PCMH-type" evidence="5">
    <location>
        <begin position="71"/>
        <end position="233"/>
    </location>
</feature>
<keyword evidence="7" id="KW-1185">Reference proteome</keyword>
<proteinExistence type="inferred from homology"/>
<dbReference type="PROSITE" id="PS51387">
    <property type="entry name" value="FAD_PCMH"/>
    <property type="match status" value="1"/>
</dbReference>
<dbReference type="InterPro" id="IPR050416">
    <property type="entry name" value="FAD-linked_Oxidoreductase"/>
</dbReference>
<dbReference type="Gene3D" id="3.30.465.10">
    <property type="match status" value="1"/>
</dbReference>
<dbReference type="OrthoDB" id="2151789at2759"/>
<protein>
    <recommendedName>
        <fullName evidence="5">FAD-binding PCMH-type domain-containing protein</fullName>
    </recommendedName>
</protein>
<evidence type="ECO:0000256" key="3">
    <source>
        <dbReference type="ARBA" id="ARBA00022827"/>
    </source>
</evidence>
<comment type="similarity">
    <text evidence="1">Belongs to the oxygen-dependent FAD-linked oxidoreductase family.</text>
</comment>
<dbReference type="AlphaFoldDB" id="A0A8K0SWV5"/>
<dbReference type="InterPro" id="IPR016166">
    <property type="entry name" value="FAD-bd_PCMH"/>
</dbReference>
<dbReference type="InterPro" id="IPR006094">
    <property type="entry name" value="Oxid_FAD_bind_N"/>
</dbReference>
<accession>A0A8K0SWV5</accession>
<keyword evidence="3" id="KW-0274">FAD</keyword>
<name>A0A8K0SWV5_9HYPO</name>
<keyword evidence="2" id="KW-0285">Flavoprotein</keyword>
<evidence type="ECO:0000313" key="7">
    <source>
        <dbReference type="Proteomes" id="UP000813444"/>
    </source>
</evidence>
<dbReference type="Pfam" id="PF01565">
    <property type="entry name" value="FAD_binding_4"/>
    <property type="match status" value="1"/>
</dbReference>
<organism evidence="6 7">
    <name type="scientific">Stachybotrys elegans</name>
    <dbReference type="NCBI Taxonomy" id="80388"/>
    <lineage>
        <taxon>Eukaryota</taxon>
        <taxon>Fungi</taxon>
        <taxon>Dikarya</taxon>
        <taxon>Ascomycota</taxon>
        <taxon>Pezizomycotina</taxon>
        <taxon>Sordariomycetes</taxon>
        <taxon>Hypocreomycetidae</taxon>
        <taxon>Hypocreales</taxon>
        <taxon>Stachybotryaceae</taxon>
        <taxon>Stachybotrys</taxon>
    </lineage>
</organism>
<evidence type="ECO:0000259" key="5">
    <source>
        <dbReference type="PROSITE" id="PS51387"/>
    </source>
</evidence>
<dbReference type="SUPFAM" id="SSF56176">
    <property type="entry name" value="FAD-binding/transporter-associated domain-like"/>
    <property type="match status" value="1"/>
</dbReference>
<evidence type="ECO:0000256" key="2">
    <source>
        <dbReference type="ARBA" id="ARBA00022630"/>
    </source>
</evidence>
<evidence type="ECO:0000256" key="1">
    <source>
        <dbReference type="ARBA" id="ARBA00005466"/>
    </source>
</evidence>
<dbReference type="InterPro" id="IPR036318">
    <property type="entry name" value="FAD-bd_PCMH-like_sf"/>
</dbReference>
<dbReference type="PANTHER" id="PTHR42973">
    <property type="entry name" value="BINDING OXIDOREDUCTASE, PUTATIVE (AFU_ORTHOLOGUE AFUA_1G17690)-RELATED"/>
    <property type="match status" value="1"/>
</dbReference>
<dbReference type="Proteomes" id="UP000813444">
    <property type="component" value="Unassembled WGS sequence"/>
</dbReference>
<dbReference type="GO" id="GO:0016491">
    <property type="term" value="F:oxidoreductase activity"/>
    <property type="evidence" value="ECO:0007669"/>
    <property type="project" value="UniProtKB-KW"/>
</dbReference>
<dbReference type="EMBL" id="JAGPNK010000003">
    <property type="protein sequence ID" value="KAH7324355.1"/>
    <property type="molecule type" value="Genomic_DNA"/>
</dbReference>
<evidence type="ECO:0000313" key="6">
    <source>
        <dbReference type="EMBL" id="KAH7324355.1"/>
    </source>
</evidence>
<comment type="caution">
    <text evidence="6">The sequence shown here is derived from an EMBL/GenBank/DDBJ whole genome shotgun (WGS) entry which is preliminary data.</text>
</comment>
<gene>
    <name evidence="6" type="ORF">B0I35DRAFT_449346</name>
</gene>
<dbReference type="PANTHER" id="PTHR42973:SF54">
    <property type="entry name" value="FAD-BINDING PCMH-TYPE DOMAIN-CONTAINING PROTEIN"/>
    <property type="match status" value="1"/>
</dbReference>
<dbReference type="GO" id="GO:0071949">
    <property type="term" value="F:FAD binding"/>
    <property type="evidence" value="ECO:0007669"/>
    <property type="project" value="InterPro"/>
</dbReference>
<keyword evidence="4" id="KW-0560">Oxidoreductase</keyword>
<dbReference type="InterPro" id="IPR016169">
    <property type="entry name" value="FAD-bd_PCMH_sub2"/>
</dbReference>